<accession>A0A433CZE2</accession>
<evidence type="ECO:0000256" key="1">
    <source>
        <dbReference type="SAM" id="Phobius"/>
    </source>
</evidence>
<evidence type="ECO:0000313" key="2">
    <source>
        <dbReference type="EMBL" id="RUP43957.1"/>
    </source>
</evidence>
<keyword evidence="1" id="KW-0812">Transmembrane</keyword>
<evidence type="ECO:0008006" key="4">
    <source>
        <dbReference type="Google" id="ProtNLM"/>
    </source>
</evidence>
<dbReference type="AlphaFoldDB" id="A0A433CZE2"/>
<protein>
    <recommendedName>
        <fullName evidence="4">NADH-ubiquinone reductase complex 1 MLRQ subunit-domain-containing protein</fullName>
    </recommendedName>
</protein>
<sequence length="67" mass="7442">MPSNKGERWTYHVTIGWMLKQLRNAPPELVPLAIVVTAGITGAVGAIVHKVWKDPELRQRFGGKSHP</sequence>
<keyword evidence="3" id="KW-1185">Reference proteome</keyword>
<keyword evidence="1" id="KW-1133">Transmembrane helix</keyword>
<keyword evidence="1" id="KW-0472">Membrane</keyword>
<dbReference type="OrthoDB" id="2398158at2759"/>
<dbReference type="Pfam" id="PF06522">
    <property type="entry name" value="B12D"/>
    <property type="match status" value="1"/>
</dbReference>
<comment type="caution">
    <text evidence="2">The sequence shown here is derived from an EMBL/GenBank/DDBJ whole genome shotgun (WGS) entry which is preliminary data.</text>
</comment>
<dbReference type="Proteomes" id="UP000268093">
    <property type="component" value="Unassembled WGS sequence"/>
</dbReference>
<gene>
    <name evidence="2" type="ORF">BC936DRAFT_150140</name>
</gene>
<reference evidence="2 3" key="1">
    <citation type="journal article" date="2018" name="New Phytol.">
        <title>Phylogenomics of Endogonaceae and evolution of mycorrhizas within Mucoromycota.</title>
        <authorList>
            <person name="Chang Y."/>
            <person name="Desiro A."/>
            <person name="Na H."/>
            <person name="Sandor L."/>
            <person name="Lipzen A."/>
            <person name="Clum A."/>
            <person name="Barry K."/>
            <person name="Grigoriev I.V."/>
            <person name="Martin F.M."/>
            <person name="Stajich J.E."/>
            <person name="Smith M.E."/>
            <person name="Bonito G."/>
            <person name="Spatafora J.W."/>
        </authorList>
    </citation>
    <scope>NUCLEOTIDE SEQUENCE [LARGE SCALE GENOMIC DNA]</scope>
    <source>
        <strain evidence="2 3">GMNB39</strain>
    </source>
</reference>
<evidence type="ECO:0000313" key="3">
    <source>
        <dbReference type="Proteomes" id="UP000268093"/>
    </source>
</evidence>
<organism evidence="2 3">
    <name type="scientific">Jimgerdemannia flammicorona</name>
    <dbReference type="NCBI Taxonomy" id="994334"/>
    <lineage>
        <taxon>Eukaryota</taxon>
        <taxon>Fungi</taxon>
        <taxon>Fungi incertae sedis</taxon>
        <taxon>Mucoromycota</taxon>
        <taxon>Mucoromycotina</taxon>
        <taxon>Endogonomycetes</taxon>
        <taxon>Endogonales</taxon>
        <taxon>Endogonaceae</taxon>
        <taxon>Jimgerdemannia</taxon>
    </lineage>
</organism>
<dbReference type="EMBL" id="RBNI01009933">
    <property type="protein sequence ID" value="RUP43957.1"/>
    <property type="molecule type" value="Genomic_DNA"/>
</dbReference>
<feature type="transmembrane region" description="Helical" evidence="1">
    <location>
        <begin position="29"/>
        <end position="52"/>
    </location>
</feature>
<name>A0A433CZE2_9FUNG</name>
<dbReference type="InterPro" id="IPR010530">
    <property type="entry name" value="B12D"/>
</dbReference>
<proteinExistence type="predicted"/>